<reference evidence="6" key="2">
    <citation type="submission" date="2025-09" db="UniProtKB">
        <authorList>
            <consortium name="Ensembl"/>
        </authorList>
    </citation>
    <scope>IDENTIFICATION</scope>
</reference>
<protein>
    <recommendedName>
        <fullName evidence="5">Immunoglobulin domain-containing protein</fullName>
    </recommendedName>
</protein>
<dbReference type="InterPro" id="IPR013783">
    <property type="entry name" value="Ig-like_fold"/>
</dbReference>
<evidence type="ECO:0000256" key="1">
    <source>
        <dbReference type="ARBA" id="ARBA00004370"/>
    </source>
</evidence>
<dbReference type="InterPro" id="IPR015631">
    <property type="entry name" value="CD2/SLAM_rcpt"/>
</dbReference>
<organism evidence="6 7">
    <name type="scientific">Paramormyrops kingsleyae</name>
    <dbReference type="NCBI Taxonomy" id="1676925"/>
    <lineage>
        <taxon>Eukaryota</taxon>
        <taxon>Metazoa</taxon>
        <taxon>Chordata</taxon>
        <taxon>Craniata</taxon>
        <taxon>Vertebrata</taxon>
        <taxon>Euteleostomi</taxon>
        <taxon>Actinopterygii</taxon>
        <taxon>Neopterygii</taxon>
        <taxon>Teleostei</taxon>
        <taxon>Osteoglossocephala</taxon>
        <taxon>Osteoglossomorpha</taxon>
        <taxon>Osteoglossiformes</taxon>
        <taxon>Mormyridae</taxon>
        <taxon>Paramormyrops</taxon>
    </lineage>
</organism>
<reference evidence="6" key="1">
    <citation type="submission" date="2025-08" db="UniProtKB">
        <authorList>
            <consortium name="Ensembl"/>
        </authorList>
    </citation>
    <scope>IDENTIFICATION</scope>
</reference>
<feature type="domain" description="Immunoglobulin" evidence="5">
    <location>
        <begin position="21"/>
        <end position="116"/>
    </location>
</feature>
<sequence length="130" mass="14529">QTIAHLWVIWGDLSTWRKPYDDPDVGTVGDSVQFLVSTDSHNGFLFISWTVNGSTILTFDGTNIITAPVYNERINFDITTGSLELKNLTLHDSGTYQLQIVAAGEPQVQEVILNVLGELQHKLNNIKFLK</sequence>
<evidence type="ECO:0000259" key="5">
    <source>
        <dbReference type="SMART" id="SM00409"/>
    </source>
</evidence>
<dbReference type="GeneTree" id="ENSGT00940000179730"/>
<dbReference type="GO" id="GO:0016020">
    <property type="term" value="C:membrane"/>
    <property type="evidence" value="ECO:0007669"/>
    <property type="project" value="UniProtKB-SubCell"/>
</dbReference>
<evidence type="ECO:0000256" key="2">
    <source>
        <dbReference type="ARBA" id="ARBA00022729"/>
    </source>
</evidence>
<evidence type="ECO:0000313" key="7">
    <source>
        <dbReference type="Proteomes" id="UP000261540"/>
    </source>
</evidence>
<dbReference type="Ensembl" id="ENSPKIT00000039352.1">
    <property type="protein sequence ID" value="ENSPKIP00000014896.1"/>
    <property type="gene ID" value="ENSPKIG00000001803.1"/>
</dbReference>
<dbReference type="PANTHER" id="PTHR12080:SF122">
    <property type="entry name" value="V-SET AND TRANSMEMBRANE DOMAIN-CONTAINING PROTEIN 5"/>
    <property type="match status" value="1"/>
</dbReference>
<dbReference type="Gene3D" id="2.60.40.10">
    <property type="entry name" value="Immunoglobulins"/>
    <property type="match status" value="1"/>
</dbReference>
<keyword evidence="2" id="KW-0732">Signal</keyword>
<keyword evidence="4" id="KW-0325">Glycoprotein</keyword>
<evidence type="ECO:0000256" key="4">
    <source>
        <dbReference type="ARBA" id="ARBA00023180"/>
    </source>
</evidence>
<dbReference type="AlphaFoldDB" id="A0A3B3RB76"/>
<dbReference type="PANTHER" id="PTHR12080">
    <property type="entry name" value="SIGNALING LYMPHOCYTIC ACTIVATION MOLECULE"/>
    <property type="match status" value="1"/>
</dbReference>
<dbReference type="SMART" id="SM00409">
    <property type="entry name" value="IG"/>
    <property type="match status" value="1"/>
</dbReference>
<proteinExistence type="predicted"/>
<evidence type="ECO:0000256" key="3">
    <source>
        <dbReference type="ARBA" id="ARBA00023136"/>
    </source>
</evidence>
<accession>A0A3B3RB76</accession>
<dbReference type="InterPro" id="IPR036179">
    <property type="entry name" value="Ig-like_dom_sf"/>
</dbReference>
<evidence type="ECO:0000313" key="6">
    <source>
        <dbReference type="Ensembl" id="ENSPKIP00000014896.1"/>
    </source>
</evidence>
<comment type="subcellular location">
    <subcellularLocation>
        <location evidence="1">Membrane</location>
    </subcellularLocation>
</comment>
<name>A0A3B3RB76_9TELE</name>
<dbReference type="InterPro" id="IPR003599">
    <property type="entry name" value="Ig_sub"/>
</dbReference>
<dbReference type="Proteomes" id="UP000261540">
    <property type="component" value="Unplaced"/>
</dbReference>
<dbReference type="SUPFAM" id="SSF48726">
    <property type="entry name" value="Immunoglobulin"/>
    <property type="match status" value="1"/>
</dbReference>
<keyword evidence="3" id="KW-0472">Membrane</keyword>
<keyword evidence="7" id="KW-1185">Reference proteome</keyword>